<keyword evidence="3" id="KW-1185">Reference proteome</keyword>
<feature type="region of interest" description="Disordered" evidence="1">
    <location>
        <begin position="1"/>
        <end position="34"/>
    </location>
</feature>
<dbReference type="AlphaFoldDB" id="A0A9N9QCC3"/>
<dbReference type="Proteomes" id="UP001152799">
    <property type="component" value="Chromosome 2"/>
</dbReference>
<feature type="compositionally biased region" description="Basic and acidic residues" evidence="1">
    <location>
        <begin position="24"/>
        <end position="34"/>
    </location>
</feature>
<protein>
    <submittedName>
        <fullName evidence="2">Uncharacterized protein</fullName>
    </submittedName>
</protein>
<proteinExistence type="predicted"/>
<dbReference type="OrthoDB" id="6782753at2759"/>
<dbReference type="EMBL" id="OU892278">
    <property type="protein sequence ID" value="CAG9764490.1"/>
    <property type="molecule type" value="Genomic_DNA"/>
</dbReference>
<accession>A0A9N9QCC3</accession>
<sequence>MEEENDEIIESAQSEGGIRNVISNKEKNIGDSHNEGSIFNELKHMEEIIKTKLLDTRKKAHNLEKRARLKKRTTLKRTSLADKALGIIIKERREWTLSELNEVIYTAASVVASESEGKTTYRSNLCEPRATKLETVQTGYRLELHELLLQTYQELSKTVTEQRLIDQKRVILKNNRLTGKELEQIRLKVAQELNNNSEESDTKLKRKDMEEHKRHTYIPTICTG</sequence>
<evidence type="ECO:0000256" key="1">
    <source>
        <dbReference type="SAM" id="MobiDB-lite"/>
    </source>
</evidence>
<reference evidence="2" key="1">
    <citation type="submission" date="2022-01" db="EMBL/GenBank/DDBJ databases">
        <authorList>
            <person name="King R."/>
        </authorList>
    </citation>
    <scope>NUCLEOTIDE SEQUENCE</scope>
</reference>
<evidence type="ECO:0000313" key="2">
    <source>
        <dbReference type="EMBL" id="CAG9764490.1"/>
    </source>
</evidence>
<organism evidence="2 3">
    <name type="scientific">Ceutorhynchus assimilis</name>
    <name type="common">cabbage seed weevil</name>
    <dbReference type="NCBI Taxonomy" id="467358"/>
    <lineage>
        <taxon>Eukaryota</taxon>
        <taxon>Metazoa</taxon>
        <taxon>Ecdysozoa</taxon>
        <taxon>Arthropoda</taxon>
        <taxon>Hexapoda</taxon>
        <taxon>Insecta</taxon>
        <taxon>Pterygota</taxon>
        <taxon>Neoptera</taxon>
        <taxon>Endopterygota</taxon>
        <taxon>Coleoptera</taxon>
        <taxon>Polyphaga</taxon>
        <taxon>Cucujiformia</taxon>
        <taxon>Curculionidae</taxon>
        <taxon>Ceutorhynchinae</taxon>
        <taxon>Ceutorhynchus</taxon>
    </lineage>
</organism>
<name>A0A9N9QCC3_9CUCU</name>
<evidence type="ECO:0000313" key="3">
    <source>
        <dbReference type="Proteomes" id="UP001152799"/>
    </source>
</evidence>
<gene>
    <name evidence="2" type="ORF">CEUTPL_LOCUS5130</name>
</gene>